<dbReference type="InterPro" id="IPR012337">
    <property type="entry name" value="RNaseH-like_sf"/>
</dbReference>
<dbReference type="PANTHER" id="PTHR46889:SF4">
    <property type="entry name" value="TRANSPOSASE INSO FOR INSERTION SEQUENCE ELEMENT IS911B-RELATED"/>
    <property type="match status" value="1"/>
</dbReference>
<dbReference type="PANTHER" id="PTHR46889">
    <property type="entry name" value="TRANSPOSASE INSF FOR INSERTION SEQUENCE IS3B-RELATED"/>
    <property type="match status" value="1"/>
</dbReference>
<accession>A0A132MSX8</accession>
<dbReference type="GO" id="GO:0015074">
    <property type="term" value="P:DNA integration"/>
    <property type="evidence" value="ECO:0007669"/>
    <property type="project" value="InterPro"/>
</dbReference>
<dbReference type="RefSeq" id="WP_197651756.1">
    <property type="nucleotide sequence ID" value="NZ_JYIJ01000019.1"/>
</dbReference>
<dbReference type="EMBL" id="LAXD01000001">
    <property type="protein sequence ID" value="KWX00904.1"/>
    <property type="molecule type" value="Genomic_DNA"/>
</dbReference>
<dbReference type="InterPro" id="IPR036397">
    <property type="entry name" value="RNaseH_sf"/>
</dbReference>
<dbReference type="InterPro" id="IPR050900">
    <property type="entry name" value="Transposase_IS3/IS150/IS904"/>
</dbReference>
<dbReference type="InterPro" id="IPR001584">
    <property type="entry name" value="Integrase_cat-core"/>
</dbReference>
<protein>
    <submittedName>
        <fullName evidence="2">Integrase catalytic region</fullName>
    </submittedName>
</protein>
<comment type="caution">
    <text evidence="2">The sequence shown here is derived from an EMBL/GenBank/DDBJ whole genome shotgun (WGS) entry which is preliminary data.</text>
</comment>
<evidence type="ECO:0000313" key="3">
    <source>
        <dbReference type="Proteomes" id="UP000070188"/>
    </source>
</evidence>
<dbReference type="Pfam" id="PF13683">
    <property type="entry name" value="rve_3"/>
    <property type="match status" value="1"/>
</dbReference>
<sequence>MSEHHDAALAVAAPRMAAATRGGEVRGVIFHSDRGSEYTAEAFAAACARLGVTQSMGRVGCALDNAAAEALNSTLKVEFIHRQHFTTREEARQAIATWITEFSNTRRRHSACGWQSPIDYEHGAATPAEAA</sequence>
<evidence type="ECO:0000313" key="2">
    <source>
        <dbReference type="EMBL" id="KWX00904.1"/>
    </source>
</evidence>
<dbReference type="GO" id="GO:0003676">
    <property type="term" value="F:nucleic acid binding"/>
    <property type="evidence" value="ECO:0007669"/>
    <property type="project" value="InterPro"/>
</dbReference>
<name>A0A132MSX8_9ACTN</name>
<gene>
    <name evidence="2" type="ORF">LI90_1932</name>
</gene>
<reference evidence="3" key="1">
    <citation type="submission" date="2015-04" db="EMBL/GenBank/DDBJ databases">
        <title>Physiological reanalysis, assessment of diazotrophy, and genome sequences of multiple isolates of Streptomyces thermoautotrophicus.</title>
        <authorList>
            <person name="MacKellar D.C."/>
            <person name="Lieber L."/>
            <person name="Norman J."/>
            <person name="Bolger A."/>
            <person name="Tobin C."/>
            <person name="Murray J.W."/>
            <person name="Chang R."/>
            <person name="Ford T."/>
            <person name="Nguyen P.Q."/>
            <person name="Woodward J."/>
            <person name="Permingeat H."/>
            <person name="Joshi N.S."/>
            <person name="Silver P.A."/>
            <person name="Usadel B."/>
            <person name="Rutherford A.W."/>
            <person name="Friesen M."/>
            <person name="Prell J."/>
        </authorList>
    </citation>
    <scope>NUCLEOTIDE SEQUENCE [LARGE SCALE GENOMIC DNA]</scope>
    <source>
        <strain evidence="3">H1</strain>
    </source>
</reference>
<evidence type="ECO:0000259" key="1">
    <source>
        <dbReference type="PROSITE" id="PS50994"/>
    </source>
</evidence>
<dbReference type="PROSITE" id="PS50994">
    <property type="entry name" value="INTEGRASE"/>
    <property type="match status" value="1"/>
</dbReference>
<dbReference type="STRING" id="1469144.LI90_1932"/>
<dbReference type="PATRIC" id="fig|1469144.10.peg.2091"/>
<dbReference type="Proteomes" id="UP000070188">
    <property type="component" value="Unassembled WGS sequence"/>
</dbReference>
<organism evidence="2 3">
    <name type="scientific">Carbonactinospora thermoautotrophica</name>
    <dbReference type="NCBI Taxonomy" id="1469144"/>
    <lineage>
        <taxon>Bacteria</taxon>
        <taxon>Bacillati</taxon>
        <taxon>Actinomycetota</taxon>
        <taxon>Actinomycetes</taxon>
        <taxon>Kitasatosporales</taxon>
        <taxon>Carbonactinosporaceae</taxon>
        <taxon>Carbonactinospora</taxon>
    </lineage>
</organism>
<dbReference type="AlphaFoldDB" id="A0A132MSX8"/>
<dbReference type="SUPFAM" id="SSF53098">
    <property type="entry name" value="Ribonuclease H-like"/>
    <property type="match status" value="1"/>
</dbReference>
<feature type="domain" description="Integrase catalytic" evidence="1">
    <location>
        <begin position="1"/>
        <end position="125"/>
    </location>
</feature>
<proteinExistence type="predicted"/>
<keyword evidence="3" id="KW-1185">Reference proteome</keyword>
<dbReference type="Gene3D" id="3.30.420.10">
    <property type="entry name" value="Ribonuclease H-like superfamily/Ribonuclease H"/>
    <property type="match status" value="1"/>
</dbReference>